<evidence type="ECO:0000256" key="8">
    <source>
        <dbReference type="ARBA" id="ARBA00022982"/>
    </source>
</evidence>
<evidence type="ECO:0000256" key="4">
    <source>
        <dbReference type="ARBA" id="ARBA00022475"/>
    </source>
</evidence>
<dbReference type="NCBIfam" id="TIGR00203">
    <property type="entry name" value="cydB"/>
    <property type="match status" value="1"/>
</dbReference>
<reference evidence="14" key="1">
    <citation type="journal article" date="2019" name="Int. J. Syst. Evol. Microbiol.">
        <title>The Global Catalogue of Microorganisms (GCM) 10K type strain sequencing project: providing services to taxonomists for standard genome sequencing and annotation.</title>
        <authorList>
            <consortium name="The Broad Institute Genomics Platform"/>
            <consortium name="The Broad Institute Genome Sequencing Center for Infectious Disease"/>
            <person name="Wu L."/>
            <person name="Ma J."/>
        </authorList>
    </citation>
    <scope>NUCLEOTIDE SEQUENCE [LARGE SCALE GENOMIC DNA]</scope>
    <source>
        <strain evidence="14">JCM 19125</strain>
    </source>
</reference>
<dbReference type="EMBL" id="BAABLV010000017">
    <property type="protein sequence ID" value="GAA4895233.1"/>
    <property type="molecule type" value="Genomic_DNA"/>
</dbReference>
<feature type="transmembrane region" description="Helical" evidence="12">
    <location>
        <begin position="274"/>
        <end position="292"/>
    </location>
</feature>
<evidence type="ECO:0000256" key="9">
    <source>
        <dbReference type="ARBA" id="ARBA00022989"/>
    </source>
</evidence>
<feature type="transmembrane region" description="Helical" evidence="12">
    <location>
        <begin position="93"/>
        <end position="113"/>
    </location>
</feature>
<feature type="transmembrane region" description="Helical" evidence="12">
    <location>
        <begin position="213"/>
        <end position="235"/>
    </location>
</feature>
<proteinExistence type="inferred from homology"/>
<keyword evidence="8" id="KW-0249">Electron transport</keyword>
<dbReference type="InterPro" id="IPR003317">
    <property type="entry name" value="Cyt-d_oxidase_su2"/>
</dbReference>
<dbReference type="Proteomes" id="UP001501521">
    <property type="component" value="Unassembled WGS sequence"/>
</dbReference>
<evidence type="ECO:0000256" key="3">
    <source>
        <dbReference type="ARBA" id="ARBA00022448"/>
    </source>
</evidence>
<dbReference type="Pfam" id="PF02322">
    <property type="entry name" value="Cyt_bd_oxida_II"/>
    <property type="match status" value="1"/>
</dbReference>
<evidence type="ECO:0000313" key="13">
    <source>
        <dbReference type="EMBL" id="GAA4895233.1"/>
    </source>
</evidence>
<accession>A0ABP9FD88</accession>
<keyword evidence="14" id="KW-1185">Reference proteome</keyword>
<evidence type="ECO:0000256" key="5">
    <source>
        <dbReference type="ARBA" id="ARBA00022617"/>
    </source>
</evidence>
<evidence type="ECO:0000256" key="6">
    <source>
        <dbReference type="ARBA" id="ARBA00022692"/>
    </source>
</evidence>
<keyword evidence="10" id="KW-0408">Iron</keyword>
<evidence type="ECO:0000256" key="2">
    <source>
        <dbReference type="ARBA" id="ARBA00007543"/>
    </source>
</evidence>
<keyword evidence="7" id="KW-0479">Metal-binding</keyword>
<keyword evidence="3" id="KW-0813">Transport</keyword>
<evidence type="ECO:0000256" key="1">
    <source>
        <dbReference type="ARBA" id="ARBA00004651"/>
    </source>
</evidence>
<evidence type="ECO:0000256" key="11">
    <source>
        <dbReference type="ARBA" id="ARBA00023136"/>
    </source>
</evidence>
<keyword evidence="4" id="KW-1003">Cell membrane</keyword>
<feature type="transmembrane region" description="Helical" evidence="12">
    <location>
        <begin position="12"/>
        <end position="32"/>
    </location>
</feature>
<gene>
    <name evidence="13" type="primary">cydB</name>
    <name evidence="13" type="ORF">GCM10025789_10860</name>
</gene>
<dbReference type="PIRSF" id="PIRSF000267">
    <property type="entry name" value="Cyt_oxidse_sub2"/>
    <property type="match status" value="1"/>
</dbReference>
<feature type="transmembrane region" description="Helical" evidence="12">
    <location>
        <begin position="247"/>
        <end position="267"/>
    </location>
</feature>
<evidence type="ECO:0000256" key="7">
    <source>
        <dbReference type="ARBA" id="ARBA00022723"/>
    </source>
</evidence>
<feature type="transmembrane region" description="Helical" evidence="12">
    <location>
        <begin position="125"/>
        <end position="150"/>
    </location>
</feature>
<dbReference type="PANTHER" id="PTHR43141">
    <property type="entry name" value="CYTOCHROME BD2 SUBUNIT II"/>
    <property type="match status" value="1"/>
</dbReference>
<comment type="subcellular location">
    <subcellularLocation>
        <location evidence="1">Cell membrane</location>
        <topology evidence="1">Multi-pass membrane protein</topology>
    </subcellularLocation>
</comment>
<name>A0ABP9FD88_9ACTN</name>
<protein>
    <submittedName>
        <fullName evidence="13">Cytochrome d ubiquinol oxidase subunit II</fullName>
    </submittedName>
</protein>
<comment type="similarity">
    <text evidence="2">Belongs to the cytochrome ubiquinol oxidase subunit 2 family.</text>
</comment>
<evidence type="ECO:0000313" key="14">
    <source>
        <dbReference type="Proteomes" id="UP001501521"/>
    </source>
</evidence>
<comment type="caution">
    <text evidence="13">The sequence shown here is derived from an EMBL/GenBank/DDBJ whole genome shotgun (WGS) entry which is preliminary data.</text>
</comment>
<dbReference type="PANTHER" id="PTHR43141:SF5">
    <property type="entry name" value="CYTOCHROME BD-I UBIQUINOL OXIDASE SUBUNIT 2"/>
    <property type="match status" value="1"/>
</dbReference>
<sequence>MLNLLETTVQTPVLVAVWFALVAVLWVGFFFLEGFDFGVAMLIPVFGKTEKEKRVVVNTIGPLWDGNEVWLLTAGGAMFAAFPGWYATTFSALYLPLLLVLVGLILRGVAFEYRSKHHDSKYRAMLDWFATAGSFVTTLVLGVGFANFVVGLPQATVDTPAGPAPLFDGTFLGLFGPFALLGGVMLVVLFLVHGSMFLALKTSGIIHDRAKAFASKFGWLAAGLVALFVLGQNIFWPASSEFGDFSVYAWAAGIVAIVAIVAGTVLIAKGRDGWSFVATGVTVVALFTGIFLKMYGNLGFAQNETLPIAERLTMLSAASSPTTLTIMTWAAVIFVPVVIGYQSWSYYVFRKRISTKNIPDEVHVAA</sequence>
<keyword evidence="9 12" id="KW-1133">Transmembrane helix</keyword>
<dbReference type="RefSeq" id="WP_345580125.1">
    <property type="nucleotide sequence ID" value="NZ_BAABLV010000017.1"/>
</dbReference>
<evidence type="ECO:0000256" key="12">
    <source>
        <dbReference type="SAM" id="Phobius"/>
    </source>
</evidence>
<evidence type="ECO:0000256" key="10">
    <source>
        <dbReference type="ARBA" id="ARBA00023004"/>
    </source>
</evidence>
<keyword evidence="6 12" id="KW-0812">Transmembrane</keyword>
<feature type="transmembrane region" description="Helical" evidence="12">
    <location>
        <begin position="326"/>
        <end position="349"/>
    </location>
</feature>
<organism evidence="13 14">
    <name type="scientific">Tessaracoccus lubricantis</name>
    <dbReference type="NCBI Taxonomy" id="545543"/>
    <lineage>
        <taxon>Bacteria</taxon>
        <taxon>Bacillati</taxon>
        <taxon>Actinomycetota</taxon>
        <taxon>Actinomycetes</taxon>
        <taxon>Propionibacteriales</taxon>
        <taxon>Propionibacteriaceae</taxon>
        <taxon>Tessaracoccus</taxon>
    </lineage>
</organism>
<feature type="transmembrane region" description="Helical" evidence="12">
    <location>
        <begin position="170"/>
        <end position="192"/>
    </location>
</feature>
<keyword evidence="11 12" id="KW-0472">Membrane</keyword>
<keyword evidence="5" id="KW-0349">Heme</keyword>